<dbReference type="Gene3D" id="3.30.70.100">
    <property type="match status" value="1"/>
</dbReference>
<feature type="domain" description="Mechanosensitive ion channel MscS C-terminal" evidence="8">
    <location>
        <begin position="252"/>
        <end position="338"/>
    </location>
</feature>
<dbReference type="SUPFAM" id="SSF50182">
    <property type="entry name" value="Sm-like ribonucleoproteins"/>
    <property type="match status" value="1"/>
</dbReference>
<dbReference type="PANTHER" id="PTHR30347">
    <property type="entry name" value="POTASSIUM CHANNEL RELATED"/>
    <property type="match status" value="1"/>
</dbReference>
<dbReference type="PANTHER" id="PTHR30347:SF1">
    <property type="entry name" value="MECHANOSENSITIVE CHANNEL MSCK"/>
    <property type="match status" value="1"/>
</dbReference>
<keyword evidence="4" id="KW-0812">Transmembrane</keyword>
<dbReference type="GO" id="GO:0005886">
    <property type="term" value="C:plasma membrane"/>
    <property type="evidence" value="ECO:0007669"/>
    <property type="project" value="UniProtKB-SubCell"/>
</dbReference>
<dbReference type="SUPFAM" id="SSF82861">
    <property type="entry name" value="Mechanosensitive channel protein MscS (YggB), transmembrane region"/>
    <property type="match status" value="1"/>
</dbReference>
<evidence type="ECO:0000259" key="8">
    <source>
        <dbReference type="Pfam" id="PF21082"/>
    </source>
</evidence>
<evidence type="ECO:0000313" key="9">
    <source>
        <dbReference type="EMBL" id="AJI21610.1"/>
    </source>
</evidence>
<dbReference type="Pfam" id="PF21082">
    <property type="entry name" value="MS_channel_3rd"/>
    <property type="match status" value="1"/>
</dbReference>
<evidence type="ECO:0000256" key="4">
    <source>
        <dbReference type="ARBA" id="ARBA00022692"/>
    </source>
</evidence>
<dbReference type="GeneID" id="93644071"/>
<dbReference type="InterPro" id="IPR011066">
    <property type="entry name" value="MscS_channel_C_sf"/>
</dbReference>
<protein>
    <submittedName>
        <fullName evidence="9">Mechanosensitive ion channel family protein</fullName>
    </submittedName>
</protein>
<evidence type="ECO:0000256" key="1">
    <source>
        <dbReference type="ARBA" id="ARBA00004651"/>
    </source>
</evidence>
<feature type="domain" description="Mechanosensitive ion channel MscS" evidence="7">
    <location>
        <begin position="179"/>
        <end position="244"/>
    </location>
</feature>
<dbReference type="InterPro" id="IPR023408">
    <property type="entry name" value="MscS_beta-dom_sf"/>
</dbReference>
<dbReference type="EMBL" id="CP009920">
    <property type="protein sequence ID" value="AJI21610.1"/>
    <property type="molecule type" value="Genomic_DNA"/>
</dbReference>
<dbReference type="InterPro" id="IPR006685">
    <property type="entry name" value="MscS_channel_2nd"/>
</dbReference>
<dbReference type="SUPFAM" id="SSF82689">
    <property type="entry name" value="Mechanosensitive channel protein MscS (YggB), C-terminal domain"/>
    <property type="match status" value="1"/>
</dbReference>
<dbReference type="InterPro" id="IPR049278">
    <property type="entry name" value="MS_channel_C"/>
</dbReference>
<dbReference type="Proteomes" id="UP000031829">
    <property type="component" value="Chromosome"/>
</dbReference>
<name>A0A0B6A9J2_PRIM2</name>
<evidence type="ECO:0000313" key="10">
    <source>
        <dbReference type="Proteomes" id="UP000031829"/>
    </source>
</evidence>
<dbReference type="RefSeq" id="WP_034649911.1">
    <property type="nucleotide sequence ID" value="NZ_BCVB01000012.1"/>
</dbReference>
<evidence type="ECO:0000256" key="6">
    <source>
        <dbReference type="ARBA" id="ARBA00023136"/>
    </source>
</evidence>
<dbReference type="InterPro" id="IPR011014">
    <property type="entry name" value="MscS_channel_TM-2"/>
</dbReference>
<dbReference type="InterPro" id="IPR052702">
    <property type="entry name" value="MscS-like_channel"/>
</dbReference>
<dbReference type="Pfam" id="PF00924">
    <property type="entry name" value="MS_channel_2nd"/>
    <property type="match status" value="1"/>
</dbReference>
<evidence type="ECO:0000259" key="7">
    <source>
        <dbReference type="Pfam" id="PF00924"/>
    </source>
</evidence>
<evidence type="ECO:0000256" key="5">
    <source>
        <dbReference type="ARBA" id="ARBA00022989"/>
    </source>
</evidence>
<evidence type="ECO:0000256" key="3">
    <source>
        <dbReference type="ARBA" id="ARBA00022475"/>
    </source>
</evidence>
<dbReference type="Gene3D" id="2.30.30.60">
    <property type="match status" value="1"/>
</dbReference>
<dbReference type="InterPro" id="IPR010920">
    <property type="entry name" value="LSM_dom_sf"/>
</dbReference>
<proteinExistence type="inferred from homology"/>
<reference evidence="9 10" key="1">
    <citation type="journal article" date="2015" name="Genome Announc.">
        <title>Complete genome sequences for 35 biothreat assay-relevant bacillus species.</title>
        <authorList>
            <person name="Johnson S.L."/>
            <person name="Daligault H.E."/>
            <person name="Davenport K.W."/>
            <person name="Jaissle J."/>
            <person name="Frey K.G."/>
            <person name="Ladner J.T."/>
            <person name="Broomall S.M."/>
            <person name="Bishop-Lilly K.A."/>
            <person name="Bruce D.C."/>
            <person name="Gibbons H.S."/>
            <person name="Coyne S.R."/>
            <person name="Lo C.C."/>
            <person name="Meincke L."/>
            <person name="Munk A.C."/>
            <person name="Koroleva G.I."/>
            <person name="Rosenzweig C.N."/>
            <person name="Palacios G.F."/>
            <person name="Redden C.L."/>
            <person name="Minogue T.D."/>
            <person name="Chain P.S."/>
        </authorList>
    </citation>
    <scope>NUCLEOTIDE SEQUENCE [LARGE SCALE GENOMIC DNA]</scope>
    <source>
        <strain evidence="10">ATCC 14581 / DSM 32 / JCM 2506 / NBRC 15308 / NCIMB 9376 / NCTC 10342 / NRRL B-14308 / VKM B-512</strain>
    </source>
</reference>
<gene>
    <name evidence="9" type="ORF">BG04_570</name>
</gene>
<dbReference type="HOGENOM" id="CLU_037945_4_4_9"/>
<dbReference type="GO" id="GO:0055085">
    <property type="term" value="P:transmembrane transport"/>
    <property type="evidence" value="ECO:0007669"/>
    <property type="project" value="InterPro"/>
</dbReference>
<keyword evidence="5" id="KW-1133">Transmembrane helix</keyword>
<keyword evidence="6" id="KW-0472">Membrane</keyword>
<comment type="subcellular location">
    <subcellularLocation>
        <location evidence="1">Cell membrane</location>
        <topology evidence="1">Multi-pass membrane protein</topology>
    </subcellularLocation>
</comment>
<comment type="similarity">
    <text evidence="2">Belongs to the MscS (TC 1.A.23) family.</text>
</comment>
<organism evidence="9 10">
    <name type="scientific">Priestia megaterium (strain ATCC 14581 / DSM 32 / CCUG 1817 / JCM 2506 / NBRC 15308 / NCIMB 9376 / NCTC 10342 / NRRL B-14308 / VKM B-512 / Ford 19)</name>
    <name type="common">Bacillus megaterium</name>
    <dbReference type="NCBI Taxonomy" id="1348623"/>
    <lineage>
        <taxon>Bacteria</taxon>
        <taxon>Bacillati</taxon>
        <taxon>Bacillota</taxon>
        <taxon>Bacilli</taxon>
        <taxon>Bacillales</taxon>
        <taxon>Bacillaceae</taxon>
        <taxon>Priestia</taxon>
    </lineage>
</organism>
<dbReference type="AlphaFoldDB" id="A0A0B6A9J2"/>
<dbReference type="Gene3D" id="1.10.287.1260">
    <property type="match status" value="1"/>
</dbReference>
<sequence>MINDILKNLSILNVFWFIIDLSLILLGNRLLHWTVNFVSKKKTYPSKNFFNSIVSLLNWITIYAVIFLFLFSFPNRKWMFRPLYSQGEIDVSFFLILIVIMSILFAHKLIKLLTTHVLKPVYKHYNINNGLGYTFNKIIYYTLMIIALGISFKSVGIDLTGLGTIFSVLGIGIGFGMRNIAGNFVCGIIILFERPIEVGEVIQLNEGIGRVENIRLRSTIIRTAKEGTLIIPNQYFIEHIIKNRTGSEMIAEVTVSVEYGVSTEKVDKVLHEAVSKVKGKSEGILNEPNPTIRFVNFRNRTMDFLVEIPVINFEIKEQIESKLRHSIVQSFTEEGIHLAPYEFSQVLLNKLEK</sequence>
<evidence type="ECO:0000256" key="2">
    <source>
        <dbReference type="ARBA" id="ARBA00008017"/>
    </source>
</evidence>
<keyword evidence="3" id="KW-1003">Cell membrane</keyword>
<accession>A0A0B6A9J2</accession>
<dbReference type="KEGG" id="bmeg:BG04_570"/>